<gene>
    <name evidence="2" type="ORF">NX786_17925</name>
</gene>
<dbReference type="Proteomes" id="UP001165263">
    <property type="component" value="Unassembled WGS sequence"/>
</dbReference>
<evidence type="ECO:0000313" key="2">
    <source>
        <dbReference type="EMBL" id="MCS0631216.1"/>
    </source>
</evidence>
<dbReference type="RefSeq" id="WP_259450297.1">
    <property type="nucleotide sequence ID" value="NZ_CP119520.1"/>
</dbReference>
<sequence>MIKPADFDFHFKPDSHWQWVETIALPFAVPEANINGIVYLVTRPMLGVCMCDVTLYDKITDLWEDQLYVDNQQHLPCPKSLTEFSLPNGLSFKVIEPLKHYRMKYEGIDETSFDLEFFGLHEPYDCNDPNMDPLAAARNGPAWDSSWSGHYEQTYRIKGELVARGKRYKVDCVETGDRSWGSRPERDNASIIWWHAAFGENLAVHFFTKHDIAKTNEFGELVSGYILEDGKVYGITSARGSQEYRKSIPIGGQLEVTDIRGKTFEFTYSTTNCAYWAPYPAVTYLQSAMRVNHNGRIGYGIQQLVLSRAYLGRNREALLARY</sequence>
<dbReference type="InterPro" id="IPR055492">
    <property type="entry name" value="DUF7064"/>
</dbReference>
<name>A0ABT2C305_9BURK</name>
<dbReference type="Pfam" id="PF23212">
    <property type="entry name" value="DUF7064"/>
    <property type="match status" value="1"/>
</dbReference>
<dbReference type="EMBL" id="JANUHC010000006">
    <property type="protein sequence ID" value="MCS0631216.1"/>
    <property type="molecule type" value="Genomic_DNA"/>
</dbReference>
<organism evidence="2 3">
    <name type="scientific">Telluria mixta</name>
    <dbReference type="NCBI Taxonomy" id="34071"/>
    <lineage>
        <taxon>Bacteria</taxon>
        <taxon>Pseudomonadati</taxon>
        <taxon>Pseudomonadota</taxon>
        <taxon>Betaproteobacteria</taxon>
        <taxon>Burkholderiales</taxon>
        <taxon>Oxalobacteraceae</taxon>
        <taxon>Telluria group</taxon>
        <taxon>Telluria</taxon>
    </lineage>
</organism>
<comment type="caution">
    <text evidence="2">The sequence shown here is derived from an EMBL/GenBank/DDBJ whole genome shotgun (WGS) entry which is preliminary data.</text>
</comment>
<feature type="domain" description="DUF7064" evidence="1">
    <location>
        <begin position="192"/>
        <end position="301"/>
    </location>
</feature>
<evidence type="ECO:0000313" key="3">
    <source>
        <dbReference type="Proteomes" id="UP001165263"/>
    </source>
</evidence>
<proteinExistence type="predicted"/>
<keyword evidence="3" id="KW-1185">Reference proteome</keyword>
<dbReference type="SUPFAM" id="SSF159245">
    <property type="entry name" value="AttH-like"/>
    <property type="match status" value="1"/>
</dbReference>
<evidence type="ECO:0000259" key="1">
    <source>
        <dbReference type="Pfam" id="PF23212"/>
    </source>
</evidence>
<protein>
    <recommendedName>
        <fullName evidence="1">DUF7064 domain-containing protein</fullName>
    </recommendedName>
</protein>
<reference evidence="2" key="1">
    <citation type="submission" date="2022-08" db="EMBL/GenBank/DDBJ databases">
        <title>Reclassification of Massilia species as members of the genera Telluria, Duganella, Pseudoduganella, Mokoshia gen. nov. and Zemynaea gen. nov. using orthogonal and non-orthogonal genome-based approaches.</title>
        <authorList>
            <person name="Bowman J.P."/>
        </authorList>
    </citation>
    <scope>NUCLEOTIDE SEQUENCE</scope>
    <source>
        <strain evidence="2">LMG 11547</strain>
    </source>
</reference>
<accession>A0ABT2C305</accession>